<evidence type="ECO:0000313" key="4">
    <source>
        <dbReference type="Proteomes" id="UP000815677"/>
    </source>
</evidence>
<keyword evidence="1" id="KW-0812">Transmembrane</keyword>
<evidence type="ECO:0000313" key="3">
    <source>
        <dbReference type="EMBL" id="GAT53638.1"/>
    </source>
</evidence>
<organism evidence="3 4">
    <name type="scientific">Mycena chlorophos</name>
    <name type="common">Agaric fungus</name>
    <name type="synonym">Agaricus chlorophos</name>
    <dbReference type="NCBI Taxonomy" id="658473"/>
    <lineage>
        <taxon>Eukaryota</taxon>
        <taxon>Fungi</taxon>
        <taxon>Dikarya</taxon>
        <taxon>Basidiomycota</taxon>
        <taxon>Agaricomycotina</taxon>
        <taxon>Agaricomycetes</taxon>
        <taxon>Agaricomycetidae</taxon>
        <taxon>Agaricales</taxon>
        <taxon>Marasmiineae</taxon>
        <taxon>Mycenaceae</taxon>
        <taxon>Mycena</taxon>
    </lineage>
</organism>
<dbReference type="PANTHER" id="PTHR38695:SF1">
    <property type="entry name" value="AMINO ACID PERMEASE_ SLC12A DOMAIN-CONTAINING PROTEIN"/>
    <property type="match status" value="1"/>
</dbReference>
<feature type="transmembrane region" description="Helical" evidence="1">
    <location>
        <begin position="715"/>
        <end position="735"/>
    </location>
</feature>
<dbReference type="Proteomes" id="UP000815677">
    <property type="component" value="Unassembled WGS sequence"/>
</dbReference>
<feature type="transmembrane region" description="Helical" evidence="1">
    <location>
        <begin position="6"/>
        <end position="25"/>
    </location>
</feature>
<dbReference type="InterPro" id="IPR048273">
    <property type="entry name" value="Luciferase"/>
</dbReference>
<evidence type="ECO:0000259" key="2">
    <source>
        <dbReference type="Pfam" id="PF17648"/>
    </source>
</evidence>
<proteinExistence type="predicted"/>
<dbReference type="Gene3D" id="3.40.50.11350">
    <property type="match status" value="1"/>
</dbReference>
<dbReference type="InterPro" id="IPR040841">
    <property type="entry name" value="Luciferase_dom"/>
</dbReference>
<dbReference type="PANTHER" id="PTHR38695">
    <property type="entry name" value="AMINO ACID PERMEASE_ SLC12A DOMAIN-CONTAINING PROTEIN"/>
    <property type="match status" value="1"/>
</dbReference>
<protein>
    <recommendedName>
        <fullName evidence="2">Luciferase domain-containing protein</fullName>
    </recommendedName>
</protein>
<keyword evidence="1" id="KW-1133">Transmembrane helix</keyword>
<keyword evidence="4" id="KW-1185">Reference proteome</keyword>
<dbReference type="Pfam" id="PF17648">
    <property type="entry name" value="Luciferase"/>
    <property type="match status" value="1"/>
</dbReference>
<feature type="domain" description="Luciferase" evidence="2">
    <location>
        <begin position="165"/>
        <end position="236"/>
    </location>
</feature>
<accession>A0ABQ0LR94</accession>
<name>A0ABQ0LR94_MYCCL</name>
<keyword evidence="1" id="KW-0472">Membrane</keyword>
<gene>
    <name evidence="3" type="ORF">MCHLO_10574</name>
</gene>
<sequence length="1158" mass="129867">MVQLTRTSGFIAAAAIVAAIAFPFIRRDYQTFLRGGPSYAPQNIRGYIIVLVLSLFRGEEKGLAIYEPLPEKRTWLPELPRRAGDRPKTTSHIIQRQLDQYPDPDFVLKALKATVIPRVQARHTDKTHLALSKFEFHAEAIFVRPEIAIDDPKHIPSHDTVRRTKREIAHMHDYHDCTLHLALAAQDAKQVLQKGWGQRHPLAGPGMPGPPTEWTFLYAPRTEEEVKVVETIVEASIAYMTNAEKPVELVQFLVDGIVAGICKRIRSLVNSLPVCKSLEHRLSKLLLRNNSCRGPGPVSVEPVVGCLNSQDDGPENFQKFGDCFAIRVDNRRASDIKTVEPERAMIALAEHIESIGQRDRDIMRLERDRELPQIGAMVRECTKRVDRQGWWELETAAPRCAKSELGHRGPCARQFPNMLIQQRETSGGLETDFLQSSIGQEVGEEGAVDGVRFELCNGYAVSYGGIQLVKLPGRDQSGEADAEVMKTPIGGKLQEFRRMPDKASFGTVNYPELLQIGQEGQLGSKFLIHNREAEVQAALHLRSLADIGPHGELEGAQCRQREWKCESNRKVLDGFEEKLDDGLFYVQIFPAVLWEELEERFQCVQLAPEMVGRWIVEYFAGSRKRRERSALKNSVNAREDVVEDFDYAQGNRRFMTLWRVVRRLLPSFSFGNHKDEYELLPESSAGHGHDSRPRARRRPAFSYIHILRWFTLRRLAVLFCGAVCLLVVAVLLSGVPPTYNDIREYERGLPQHHVAENGADQPVYLRFPGHLWGHGLNNVLQEALVMAYVAHLANRVYVFEDYTWSHLPLPYTLYDFALRPTRIPLNAFVVGPIAGGALPPPNEQRVQQRAVSAAFYQSVCPRSVVRTISAEGAPSEAEGSALVEWWVKKIGEMDGVRCVEVESDETNPVFDRFLFGSPRVLSLLPGLYASPILGAFAWSPLVHSAVARNFAVLRPTDPQALYPPTRTLALGESTSDTDHVLAGMVAVHLRRGDYKRHCPRLAQWGSGYMGVNTHPLLPDRFVIPSPANNTAKEIEQVYLEHCLPSPKQLAERLHQVRLEHSLKHPGRPPLSRVYILTNAWGFFVSSVRSLLVADGWSEVWASGDIVLDSAQAGVGMAVDMRVGEGAEVFLGNGFSSLTSNIVMLRMARGLEPASNRFL</sequence>
<dbReference type="EMBL" id="DF848432">
    <property type="protein sequence ID" value="GAT53638.1"/>
    <property type="molecule type" value="Genomic_DNA"/>
</dbReference>
<dbReference type="CDD" id="cd11296">
    <property type="entry name" value="O-FucT_like"/>
    <property type="match status" value="1"/>
</dbReference>
<reference evidence="3" key="1">
    <citation type="submission" date="2014-09" db="EMBL/GenBank/DDBJ databases">
        <title>Genome sequence of the luminous mushroom Mycena chlorophos for searching fungal bioluminescence genes.</title>
        <authorList>
            <person name="Tanaka Y."/>
            <person name="Kasuga D."/>
            <person name="Oba Y."/>
            <person name="Hase S."/>
            <person name="Sato K."/>
            <person name="Oba Y."/>
            <person name="Sakakibara Y."/>
        </authorList>
    </citation>
    <scope>NUCLEOTIDE SEQUENCE</scope>
</reference>
<evidence type="ECO:0000256" key="1">
    <source>
        <dbReference type="SAM" id="Phobius"/>
    </source>
</evidence>